<feature type="region of interest" description="Disordered" evidence="1">
    <location>
        <begin position="19"/>
        <end position="45"/>
    </location>
</feature>
<comment type="caution">
    <text evidence="2">The sequence shown here is derived from an EMBL/GenBank/DDBJ whole genome shotgun (WGS) entry which is preliminary data.</text>
</comment>
<dbReference type="AlphaFoldDB" id="A0AAV4BT71"/>
<dbReference type="Proteomes" id="UP000735302">
    <property type="component" value="Unassembled WGS sequence"/>
</dbReference>
<evidence type="ECO:0000313" key="2">
    <source>
        <dbReference type="EMBL" id="GFO22261.1"/>
    </source>
</evidence>
<organism evidence="2 3">
    <name type="scientific">Plakobranchus ocellatus</name>
    <dbReference type="NCBI Taxonomy" id="259542"/>
    <lineage>
        <taxon>Eukaryota</taxon>
        <taxon>Metazoa</taxon>
        <taxon>Spiralia</taxon>
        <taxon>Lophotrochozoa</taxon>
        <taxon>Mollusca</taxon>
        <taxon>Gastropoda</taxon>
        <taxon>Heterobranchia</taxon>
        <taxon>Euthyneura</taxon>
        <taxon>Panpulmonata</taxon>
        <taxon>Sacoglossa</taxon>
        <taxon>Placobranchoidea</taxon>
        <taxon>Plakobranchidae</taxon>
        <taxon>Plakobranchus</taxon>
    </lineage>
</organism>
<evidence type="ECO:0008006" key="4">
    <source>
        <dbReference type="Google" id="ProtNLM"/>
    </source>
</evidence>
<sequence>MQGYEQFLVKVIISNCSHDPSKKGENDGSSGASSITAKKAQKTKRFEQRTIDYPCIWRGRLSTEKGITIYRTKMKCLDNSMDQQRRSAQADKTSFHFATQLVQQPRAGTFTALKGEFEAHLCKTYSDPE</sequence>
<proteinExistence type="predicted"/>
<keyword evidence="3" id="KW-1185">Reference proteome</keyword>
<gene>
    <name evidence="2" type="ORF">PoB_004876600</name>
</gene>
<name>A0AAV4BT71_9GAST</name>
<evidence type="ECO:0000256" key="1">
    <source>
        <dbReference type="SAM" id="MobiDB-lite"/>
    </source>
</evidence>
<protein>
    <recommendedName>
        <fullName evidence="4">FLYWCH-type domain-containing protein</fullName>
    </recommendedName>
</protein>
<accession>A0AAV4BT71</accession>
<feature type="compositionally biased region" description="Polar residues" evidence="1">
    <location>
        <begin position="27"/>
        <end position="36"/>
    </location>
</feature>
<dbReference type="EMBL" id="BLXT01005350">
    <property type="protein sequence ID" value="GFO22261.1"/>
    <property type="molecule type" value="Genomic_DNA"/>
</dbReference>
<reference evidence="2 3" key="1">
    <citation type="journal article" date="2021" name="Elife">
        <title>Chloroplast acquisition without the gene transfer in kleptoplastic sea slugs, Plakobranchus ocellatus.</title>
        <authorList>
            <person name="Maeda T."/>
            <person name="Takahashi S."/>
            <person name="Yoshida T."/>
            <person name="Shimamura S."/>
            <person name="Takaki Y."/>
            <person name="Nagai Y."/>
            <person name="Toyoda A."/>
            <person name="Suzuki Y."/>
            <person name="Arimoto A."/>
            <person name="Ishii H."/>
            <person name="Satoh N."/>
            <person name="Nishiyama T."/>
            <person name="Hasebe M."/>
            <person name="Maruyama T."/>
            <person name="Minagawa J."/>
            <person name="Obokata J."/>
            <person name="Shigenobu S."/>
        </authorList>
    </citation>
    <scope>NUCLEOTIDE SEQUENCE [LARGE SCALE GENOMIC DNA]</scope>
</reference>
<evidence type="ECO:0000313" key="3">
    <source>
        <dbReference type="Proteomes" id="UP000735302"/>
    </source>
</evidence>